<dbReference type="GO" id="GO:0006402">
    <property type="term" value="P:mRNA catabolic process"/>
    <property type="evidence" value="ECO:0007669"/>
    <property type="project" value="TreeGrafter"/>
</dbReference>
<dbReference type="Pfam" id="PF02452">
    <property type="entry name" value="PemK_toxin"/>
    <property type="match status" value="1"/>
</dbReference>
<dbReference type="EMBL" id="PUFO01000013">
    <property type="protein sequence ID" value="TDG80080.1"/>
    <property type="molecule type" value="Genomic_DNA"/>
</dbReference>
<reference evidence="3 4" key="1">
    <citation type="journal article" date="2019" name="Appl. Microbiol. Biotechnol.">
        <title>Uncovering carbohydrate metabolism through a genotype-phenotype association study of 56 lactic acid bacteria genomes.</title>
        <authorList>
            <person name="Buron-Moles G."/>
            <person name="Chailyan A."/>
            <person name="Dolejs I."/>
            <person name="Forster J."/>
            <person name="Miks M.H."/>
        </authorList>
    </citation>
    <scope>NUCLEOTIDE SEQUENCE [LARGE SCALE GENOMIC DNA]</scope>
    <source>
        <strain evidence="3 4">ATCC 49373</strain>
    </source>
</reference>
<name>A0A4R5NSF3_9LACO</name>
<dbReference type="Proteomes" id="UP000294854">
    <property type="component" value="Unassembled WGS sequence"/>
</dbReference>
<sequence>MTGTKENYIPEQLDIIYINFDPTKGREIKKRRPALVMSSTVYNRRTGFVVVCPITSTHRDLPMYVELHSHKIHGQVNAIQLRSLDYLKSNRQIEFVESAPIQDFERTAKIIKDIFNFDDLISNFS</sequence>
<keyword evidence="2" id="KW-1277">Toxin-antitoxin system</keyword>
<gene>
    <name evidence="3" type="ORF">C5L31_000452</name>
</gene>
<accession>A0A4R5NSF3</accession>
<organism evidence="3 4">
    <name type="scientific">Secundilactobacillus malefermentans</name>
    <dbReference type="NCBI Taxonomy" id="176292"/>
    <lineage>
        <taxon>Bacteria</taxon>
        <taxon>Bacillati</taxon>
        <taxon>Bacillota</taxon>
        <taxon>Bacilli</taxon>
        <taxon>Lactobacillales</taxon>
        <taxon>Lactobacillaceae</taxon>
        <taxon>Secundilactobacillus</taxon>
    </lineage>
</organism>
<comment type="similarity">
    <text evidence="1">Belongs to the PemK/MazF family.</text>
</comment>
<dbReference type="InterPro" id="IPR011067">
    <property type="entry name" value="Plasmid_toxin/cell-grow_inhib"/>
</dbReference>
<dbReference type="Gene3D" id="2.30.30.110">
    <property type="match status" value="1"/>
</dbReference>
<dbReference type="OrthoDB" id="9808744at2"/>
<dbReference type="AlphaFoldDB" id="A0A4R5NSF3"/>
<dbReference type="InterPro" id="IPR003477">
    <property type="entry name" value="PemK-like"/>
</dbReference>
<dbReference type="RefSeq" id="WP_010620407.1">
    <property type="nucleotide sequence ID" value="NZ_PUFO01000013.1"/>
</dbReference>
<keyword evidence="4" id="KW-1185">Reference proteome</keyword>
<dbReference type="PANTHER" id="PTHR33988">
    <property type="entry name" value="ENDORIBONUCLEASE MAZF-RELATED"/>
    <property type="match status" value="1"/>
</dbReference>
<comment type="caution">
    <text evidence="3">The sequence shown here is derived from an EMBL/GenBank/DDBJ whole genome shotgun (WGS) entry which is preliminary data.</text>
</comment>
<evidence type="ECO:0000256" key="2">
    <source>
        <dbReference type="ARBA" id="ARBA00022649"/>
    </source>
</evidence>
<dbReference type="GO" id="GO:0004521">
    <property type="term" value="F:RNA endonuclease activity"/>
    <property type="evidence" value="ECO:0007669"/>
    <property type="project" value="TreeGrafter"/>
</dbReference>
<dbReference type="GO" id="GO:0016075">
    <property type="term" value="P:rRNA catabolic process"/>
    <property type="evidence" value="ECO:0007669"/>
    <property type="project" value="TreeGrafter"/>
</dbReference>
<dbReference type="PANTHER" id="PTHR33988:SF3">
    <property type="entry name" value="ENDORIBONUCLEASE TOXIN CHPB-RELATED"/>
    <property type="match status" value="1"/>
</dbReference>
<protein>
    <submittedName>
        <fullName evidence="3">Uncharacterized protein</fullName>
    </submittedName>
</protein>
<evidence type="ECO:0000313" key="3">
    <source>
        <dbReference type="EMBL" id="TDG80080.1"/>
    </source>
</evidence>
<dbReference type="GO" id="GO:0003677">
    <property type="term" value="F:DNA binding"/>
    <property type="evidence" value="ECO:0007669"/>
    <property type="project" value="InterPro"/>
</dbReference>
<evidence type="ECO:0000256" key="1">
    <source>
        <dbReference type="ARBA" id="ARBA00007521"/>
    </source>
</evidence>
<dbReference type="STRING" id="1122149.FD44_GL001365"/>
<dbReference type="SUPFAM" id="SSF50118">
    <property type="entry name" value="Cell growth inhibitor/plasmid maintenance toxic component"/>
    <property type="match status" value="1"/>
</dbReference>
<evidence type="ECO:0000313" key="4">
    <source>
        <dbReference type="Proteomes" id="UP000294854"/>
    </source>
</evidence>
<proteinExistence type="inferred from homology"/>